<reference evidence="2 3" key="1">
    <citation type="submission" date="2014-04" db="EMBL/GenBank/DDBJ databases">
        <authorList>
            <person name="Sears C."/>
            <person name="Carroll K."/>
            <person name="Sack B.R."/>
            <person name="Qadri F."/>
            <person name="Myers L.L."/>
            <person name="Chung G.-T."/>
            <person name="Escheverria P."/>
            <person name="Fraser C.M."/>
            <person name="Sadzewicz L."/>
            <person name="Shefchek K.A."/>
            <person name="Tallon L."/>
            <person name="Das S.P."/>
            <person name="Daugherty S."/>
            <person name="Mongodin E.F."/>
        </authorList>
    </citation>
    <scope>NUCLEOTIDE SEQUENCE [LARGE SCALE GENOMIC DNA]</scope>
    <source>
        <strain evidence="3">3775 SL(B) 10 (iv)</strain>
    </source>
</reference>
<protein>
    <recommendedName>
        <fullName evidence="1">GmrSD restriction endonucleases N-terminal domain-containing protein</fullName>
    </recommendedName>
</protein>
<dbReference type="GeneID" id="5305130"/>
<dbReference type="Proteomes" id="UP000028134">
    <property type="component" value="Unassembled WGS sequence"/>
</dbReference>
<dbReference type="RefSeq" id="WP_012056048.1">
    <property type="nucleotide sequence ID" value="NZ_JNHI01000004.1"/>
</dbReference>
<evidence type="ECO:0000259" key="1">
    <source>
        <dbReference type="Pfam" id="PF03235"/>
    </source>
</evidence>
<sequence>METTTLKNLISENNPYGISGITIPRIQRAYAQGRSDAHAVKTRERFLSAIHAGLINNGLTLDFIYGNIQNGQLIPLDGQQRLTTLWLLHWYADKKEGINDKRLARFSYNTRYSARDFLIKLVNYEPTWKTHLSDEIKNEGWFPMEWSNDPTVRGMLTMLDEIQKRFADINDLWNKLDKINFYFRDIEEMKLTDDIYIKMNSRGKPLTDFEHFKAELLKVMRSENDDEATAKRIGLKIDREWTDLLWIYRDEYNLVDSGFLNFFRMISLILVYKSDRSSSEFDLEDDFSLLERLYKNQPKNVVFFEQSFDCMVNIQNKARRSNSLILNPIDIFFNSYLSKDYHEHEKVVVSQQITDLNIFKGVLTGAALRKNTTYWLIMLYSFLIYLMNYDKIKEMDFRRRLRVVVNLLKNSRNEVVDTPNGDAGNRMPANLRQVENIILSGEIADSIMIDNDVRQNFNVIQMEEERQKLQFTKEHPEHSAGLFQLEDHYLLQGRTDLVGYENTHLYQRFIHVFDRCSRDIIDCAMLATYDYSQRINNWCIQLGSGNQDEIGNKAWYALFHPTGKNPDFNKTKKSLRSLLEIDIEIDDIYLQEKIDAYLTECKTKSQYDWRYYYIAYPCFRPERYGKYTMYDEQPYALVALHSEKRESSNAYQCMLQALIEGQAVANSVERYDIRALSYRKGLLRCENNAFVSYSLKDNKERARFIIPQNKEGIDIVDRIQYFKDNRKDNDYWIYQEG</sequence>
<dbReference type="Pfam" id="PF03235">
    <property type="entry name" value="GmrSD_N"/>
    <property type="match status" value="1"/>
</dbReference>
<dbReference type="InterPro" id="IPR004919">
    <property type="entry name" value="GmrSD_N"/>
</dbReference>
<evidence type="ECO:0000313" key="2">
    <source>
        <dbReference type="EMBL" id="KDS32508.1"/>
    </source>
</evidence>
<dbReference type="AlphaFoldDB" id="A0A078RAQ2"/>
<dbReference type="EMBL" id="JNHI01000004">
    <property type="protein sequence ID" value="KDS32508.1"/>
    <property type="molecule type" value="Genomic_DNA"/>
</dbReference>
<proteinExistence type="predicted"/>
<gene>
    <name evidence="2" type="ORF">M097_1047</name>
</gene>
<organism evidence="2 3">
    <name type="scientific">Phocaeicola vulgatus str. 3775 SL</name>
    <name type="common">B</name>
    <name type="synonym">iv</name>
    <dbReference type="NCBI Taxonomy" id="1339350"/>
    <lineage>
        <taxon>Bacteria</taxon>
        <taxon>Pseudomonadati</taxon>
        <taxon>Bacteroidota</taxon>
        <taxon>Bacteroidia</taxon>
        <taxon>Bacteroidales</taxon>
        <taxon>Bacteroidaceae</taxon>
        <taxon>Phocaeicola</taxon>
    </lineage>
</organism>
<dbReference type="PATRIC" id="fig|1339350.3.peg.1012"/>
<evidence type="ECO:0000313" key="3">
    <source>
        <dbReference type="Proteomes" id="UP000028134"/>
    </source>
</evidence>
<name>A0A078RAQ2_PHOVU</name>
<accession>A0A078RAQ2</accession>
<comment type="caution">
    <text evidence="2">The sequence shown here is derived from an EMBL/GenBank/DDBJ whole genome shotgun (WGS) entry which is preliminary data.</text>
</comment>
<feature type="domain" description="GmrSD restriction endonucleases N-terminal" evidence="1">
    <location>
        <begin position="11"/>
        <end position="216"/>
    </location>
</feature>